<keyword evidence="3" id="KW-1185">Reference proteome</keyword>
<feature type="domain" description="DNMT3 ADD" evidence="1">
    <location>
        <begin position="36"/>
        <end position="70"/>
    </location>
</feature>
<dbReference type="Pfam" id="PF21255">
    <property type="entry name" value="DNMT3_ADD_GATA1-like"/>
    <property type="match status" value="1"/>
</dbReference>
<dbReference type="AlphaFoldDB" id="A0A8J2RJI3"/>
<sequence>MEHLLFCGSLCNRECKNELLATSYSIGEDDMHVSFAICGSTGDCLVCENGSCSRVFCSYCVELLVGEGSMSLRSFLHQDLPRPNESTSVQERATCFIRVVVLHDNLGAVNYALGSLRLALDQYMAYDRWQKIYELNGRELSVLKKANKIVSDSFTRLVPTSQEIRSIASHKPAGQEVGRKQFSEREYGKAFFDLFHIKNCIERNNKETPLLWAVENVNSYHITISRFLEMEPVIFDMKDAQGSAKHRLVFWRLTFPDRTQSRNWRIVYHNDHSKA</sequence>
<organism evidence="2 3">
    <name type="scientific">Daphnia galeata</name>
    <dbReference type="NCBI Taxonomy" id="27404"/>
    <lineage>
        <taxon>Eukaryota</taxon>
        <taxon>Metazoa</taxon>
        <taxon>Ecdysozoa</taxon>
        <taxon>Arthropoda</taxon>
        <taxon>Crustacea</taxon>
        <taxon>Branchiopoda</taxon>
        <taxon>Diplostraca</taxon>
        <taxon>Cladocera</taxon>
        <taxon>Anomopoda</taxon>
        <taxon>Daphniidae</taxon>
        <taxon>Daphnia</taxon>
    </lineage>
</organism>
<proteinExistence type="predicted"/>
<gene>
    <name evidence="2" type="ORF">DGAL_LOCUS9110</name>
</gene>
<dbReference type="InterPro" id="IPR049554">
    <property type="entry name" value="DNMT3_ADD_PHD"/>
</dbReference>
<dbReference type="OrthoDB" id="641149at2759"/>
<accession>A0A8J2RJI3</accession>
<dbReference type="Gene3D" id="3.40.50.150">
    <property type="entry name" value="Vaccinia Virus protein VP39"/>
    <property type="match status" value="1"/>
</dbReference>
<protein>
    <recommendedName>
        <fullName evidence="1">DNMT3 ADD domain-containing protein</fullName>
    </recommendedName>
</protein>
<dbReference type="Proteomes" id="UP000789390">
    <property type="component" value="Unassembled WGS sequence"/>
</dbReference>
<dbReference type="EMBL" id="CAKKLH010000208">
    <property type="protein sequence ID" value="CAH0105965.1"/>
    <property type="molecule type" value="Genomic_DNA"/>
</dbReference>
<name>A0A8J2RJI3_9CRUS</name>
<evidence type="ECO:0000313" key="2">
    <source>
        <dbReference type="EMBL" id="CAH0105965.1"/>
    </source>
</evidence>
<dbReference type="InterPro" id="IPR029063">
    <property type="entry name" value="SAM-dependent_MTases_sf"/>
</dbReference>
<reference evidence="2" key="1">
    <citation type="submission" date="2021-11" db="EMBL/GenBank/DDBJ databases">
        <authorList>
            <person name="Schell T."/>
        </authorList>
    </citation>
    <scope>NUCLEOTIDE SEQUENCE</scope>
    <source>
        <strain evidence="2">M5</strain>
    </source>
</reference>
<evidence type="ECO:0000259" key="1">
    <source>
        <dbReference type="Pfam" id="PF21255"/>
    </source>
</evidence>
<evidence type="ECO:0000313" key="3">
    <source>
        <dbReference type="Proteomes" id="UP000789390"/>
    </source>
</evidence>
<comment type="caution">
    <text evidence="2">The sequence shown here is derived from an EMBL/GenBank/DDBJ whole genome shotgun (WGS) entry which is preliminary data.</text>
</comment>